<evidence type="ECO:0000256" key="6">
    <source>
        <dbReference type="ARBA" id="ARBA00023163"/>
    </source>
</evidence>
<evidence type="ECO:0000256" key="1">
    <source>
        <dbReference type="ARBA" id="ARBA00004123"/>
    </source>
</evidence>
<feature type="region of interest" description="Disordered" evidence="9">
    <location>
        <begin position="664"/>
        <end position="686"/>
    </location>
</feature>
<dbReference type="InterPro" id="IPR014801">
    <property type="entry name" value="Mediator_Med5_fun"/>
</dbReference>
<evidence type="ECO:0000256" key="7">
    <source>
        <dbReference type="ARBA" id="ARBA00023242"/>
    </source>
</evidence>
<dbReference type="Proteomes" id="UP000242146">
    <property type="component" value="Unassembled WGS sequence"/>
</dbReference>
<evidence type="ECO:0000256" key="8">
    <source>
        <dbReference type="ARBA" id="ARBA00031256"/>
    </source>
</evidence>
<proteinExistence type="inferred from homology"/>
<dbReference type="GO" id="GO:0006357">
    <property type="term" value="P:regulation of transcription by RNA polymerase II"/>
    <property type="evidence" value="ECO:0007669"/>
    <property type="project" value="InterPro"/>
</dbReference>
<dbReference type="GO" id="GO:0003712">
    <property type="term" value="F:transcription coregulator activity"/>
    <property type="evidence" value="ECO:0007669"/>
    <property type="project" value="InterPro"/>
</dbReference>
<keyword evidence="6" id="KW-0804">Transcription</keyword>
<feature type="compositionally biased region" description="Basic and acidic residues" evidence="9">
    <location>
        <begin position="671"/>
        <end position="686"/>
    </location>
</feature>
<accession>A0A1X2GBX7</accession>
<evidence type="ECO:0000256" key="3">
    <source>
        <dbReference type="ARBA" id="ARBA00020628"/>
    </source>
</evidence>
<protein>
    <recommendedName>
        <fullName evidence="3">Mediator of RNA polymerase II transcription subunit 5</fullName>
    </recommendedName>
    <alternativeName>
        <fullName evidence="8">Mediator complex subunit 5</fullName>
    </alternativeName>
</protein>
<keyword evidence="5" id="KW-0010">Activator</keyword>
<dbReference type="GO" id="GO:0016592">
    <property type="term" value="C:mediator complex"/>
    <property type="evidence" value="ECO:0007669"/>
    <property type="project" value="InterPro"/>
</dbReference>
<dbReference type="PANTHER" id="PTHR35784:SF1">
    <property type="entry name" value="MEDIATOR OF RNA POLYMERASE II TRANSCRIPTION SUBUNIT 5"/>
    <property type="match status" value="1"/>
</dbReference>
<dbReference type="EMBL" id="MCGT01000024">
    <property type="protein sequence ID" value="ORX50217.1"/>
    <property type="molecule type" value="Genomic_DNA"/>
</dbReference>
<keyword evidence="11" id="KW-1185">Reference proteome</keyword>
<evidence type="ECO:0000313" key="10">
    <source>
        <dbReference type="EMBL" id="ORX50217.1"/>
    </source>
</evidence>
<name>A0A1X2GBX7_9FUNG</name>
<reference evidence="10 11" key="1">
    <citation type="submission" date="2016-07" db="EMBL/GenBank/DDBJ databases">
        <title>Pervasive Adenine N6-methylation of Active Genes in Fungi.</title>
        <authorList>
            <consortium name="DOE Joint Genome Institute"/>
            <person name="Mondo S.J."/>
            <person name="Dannebaum R.O."/>
            <person name="Kuo R.C."/>
            <person name="Labutti K."/>
            <person name="Haridas S."/>
            <person name="Kuo A."/>
            <person name="Salamov A."/>
            <person name="Ahrendt S.R."/>
            <person name="Lipzen A."/>
            <person name="Sullivan W."/>
            <person name="Andreopoulos W.B."/>
            <person name="Clum A."/>
            <person name="Lindquist E."/>
            <person name="Daum C."/>
            <person name="Ramamoorthy G.K."/>
            <person name="Gryganskyi A."/>
            <person name="Culley D."/>
            <person name="Magnuson J.K."/>
            <person name="James T.Y."/>
            <person name="O'Malley M.A."/>
            <person name="Stajich J.E."/>
            <person name="Spatafora J.W."/>
            <person name="Visel A."/>
            <person name="Grigoriev I.V."/>
        </authorList>
    </citation>
    <scope>NUCLEOTIDE SEQUENCE [LARGE SCALE GENOMIC DNA]</scope>
    <source>
        <strain evidence="10 11">NRRL 3301</strain>
    </source>
</reference>
<comment type="similarity">
    <text evidence="2">Belongs to the Mediator complex subunit 5 family.</text>
</comment>
<organism evidence="10 11">
    <name type="scientific">Hesseltinella vesiculosa</name>
    <dbReference type="NCBI Taxonomy" id="101127"/>
    <lineage>
        <taxon>Eukaryota</taxon>
        <taxon>Fungi</taxon>
        <taxon>Fungi incertae sedis</taxon>
        <taxon>Mucoromycota</taxon>
        <taxon>Mucoromycotina</taxon>
        <taxon>Mucoromycetes</taxon>
        <taxon>Mucorales</taxon>
        <taxon>Cunninghamellaceae</taxon>
        <taxon>Hesseltinella</taxon>
    </lineage>
</organism>
<evidence type="ECO:0000313" key="11">
    <source>
        <dbReference type="Proteomes" id="UP000242146"/>
    </source>
</evidence>
<comment type="subcellular location">
    <subcellularLocation>
        <location evidence="1">Nucleus</location>
    </subcellularLocation>
</comment>
<sequence>MSAYTLETVLRYAYFHGFTSTQWAQPTKECIETADLDLTQDLCELLLKHLFANTRVHNILLESYVTFALTGDAQQSAIQDNNGMLGNKQFLTALVQLDDHYVTGTDHTQQWAYLLRLLPGLLADMDADRTDIPIWAPIVSRLLVMLAHIVAAGLYPHRQRKKKPEPTATQSNQKPMGMDLDDDDDMDSSQLLHFSLTNNTTQNLALDSQMTNASQSFLFDHDATFDMDNLADATQPDALQDDLFKVETTAAAAAMTTATGAGLPSTPAHPSTDALDADQPSANDVHAPTSQASSFYPGSLAEDPSMDSTSLTWSNAVAATLLLIDLIEKKGAKRIIDKYHQLQDKTESTEPWMTCHDILSPDQQRPVMSSHNVSIQKLHLLIERLTDRDLERRLAVHMKYHELEDEGTARAMPSAGLMAMLYHIVQLRPSLDDDDLVNRLIKLQSIKGSFDESFYLELWFAALTGLREASLSTSCQQQSSGQHDTEHQEQESSCNTTVATNRLLWKCLVLVKLPTLISKLQERKQKEDLAHIQFKRDRANPTQNPDGLNAMESSLMELRTFTGLLHACSPPACCAEFYVPSSKSSDLVDRFTFGQGKVDDEDDMMMMINEDNYTIQDSNTPNLNSPTFIKTIRSISDDDIFTSIVQSCLAEGLVRQSRVETLMANHQPYRKQQDEPKKETDTTTEAKDEFASLLDTDMLDVDDTDQRSNTSEKSSALAIVDQNIEQRISSLQENVTKGSISELIHVAFVSLTHWRKVADFLLEFLQEKARMGDIRSLSHICSALTECPAAIDLMLELYCPQTILGPLEPICNNWTPTQDYVDLGDSDQQDDDMDGMQPWYYKFGQVWTFVLVVASKFEIAPKINAIFKDKQGLCYRFFVYGPTISSNKYPDEQIEPVVTQWLKAMSGDGISDDLLRTTQLQLLIRAVPTMVHRLIVVYDAGGMELETLTGILSYFKRRFLQFTLMPCVIKVLCDELFSRAATAITCLTCLYTNPKLPDVCIALSANMVLGSLRAWKEQQRQWMQLHRPTSADTLQHLQQLQQQVIDLDHLLVSTLDLDDDDHLSFPETISSGVTRRNLVDKTHKMLLYIVKSGRSMYMNDVDGDAKILWDQDDNKKQVVAHYLDMVMFQTALKMGGTHWFVNMMVDTVLESGKSGGAVRAAELGSALVTMPLMYYVQGGSACLTLLRSLLQDVVPATINRHAPKNMSFFQGQTLGVFVGDCLALMYERHGDAVDKLATQFFDALVIDRVRGGQVSSLQLVPTCDADGSRFAVWNDQVVTTPLWRGFVKGVMSNPYIKEFWPAAYSN</sequence>
<dbReference type="PANTHER" id="PTHR35784">
    <property type="entry name" value="MEDIATOR OF RNA POLYMERASE II TRANSCRIPTION SUBUNIT 5"/>
    <property type="match status" value="1"/>
</dbReference>
<feature type="region of interest" description="Disordered" evidence="9">
    <location>
        <begin position="157"/>
        <end position="184"/>
    </location>
</feature>
<evidence type="ECO:0000256" key="2">
    <source>
        <dbReference type="ARBA" id="ARBA00008782"/>
    </source>
</evidence>
<feature type="region of interest" description="Disordered" evidence="9">
    <location>
        <begin position="260"/>
        <end position="301"/>
    </location>
</feature>
<dbReference type="STRING" id="101127.A0A1X2GBX7"/>
<dbReference type="OrthoDB" id="5549158at2759"/>
<gene>
    <name evidence="10" type="ORF">DM01DRAFT_1409206</name>
</gene>
<evidence type="ECO:0000256" key="9">
    <source>
        <dbReference type="SAM" id="MobiDB-lite"/>
    </source>
</evidence>
<evidence type="ECO:0000256" key="5">
    <source>
        <dbReference type="ARBA" id="ARBA00023159"/>
    </source>
</evidence>
<evidence type="ECO:0000256" key="4">
    <source>
        <dbReference type="ARBA" id="ARBA00023015"/>
    </source>
</evidence>
<keyword evidence="7" id="KW-0539">Nucleus</keyword>
<comment type="caution">
    <text evidence="10">The sequence shown here is derived from an EMBL/GenBank/DDBJ whole genome shotgun (WGS) entry which is preliminary data.</text>
</comment>
<keyword evidence="4" id="KW-0805">Transcription regulation</keyword>